<dbReference type="Pfam" id="PF00106">
    <property type="entry name" value="adh_short"/>
    <property type="match status" value="1"/>
</dbReference>
<name>A0A6P5K4Z3_PHACI</name>
<evidence type="ECO:0000313" key="5">
    <source>
        <dbReference type="RefSeq" id="XP_020840082.1"/>
    </source>
</evidence>
<proteinExistence type="inferred from homology"/>
<evidence type="ECO:0000256" key="3">
    <source>
        <dbReference type="RuleBase" id="RU000363"/>
    </source>
</evidence>
<dbReference type="InterPro" id="IPR036291">
    <property type="entry name" value="NAD(P)-bd_dom_sf"/>
</dbReference>
<dbReference type="InterPro" id="IPR020904">
    <property type="entry name" value="Sc_DH/Rdtase_CS"/>
</dbReference>
<keyword evidence="2" id="KW-0560">Oxidoreductase</keyword>
<accession>A0A6P5K4Z3</accession>
<evidence type="ECO:0000256" key="2">
    <source>
        <dbReference type="ARBA" id="ARBA00023002"/>
    </source>
</evidence>
<dbReference type="Gene3D" id="3.40.50.720">
    <property type="entry name" value="NAD(P)-binding Rossmann-like Domain"/>
    <property type="match status" value="1"/>
</dbReference>
<dbReference type="PANTHER" id="PTHR43943:SF15">
    <property type="entry name" value="DEHYDROGENASE_REDUCTASE MEMBER 2"/>
    <property type="match status" value="1"/>
</dbReference>
<sequence length="239" mass="26094">MEFYNYQGDSPVYSPQILIPVRMRSTAADRRGVLVDKVALITGSTDGIGFAVAQHLARDGAHVIVSIRKQQNVDCAVEKLQGQSASGTVCHVGKEEYCKRLVSMASAKHGFINFLVCVAGVSPMTWSTLGASEEMWDKIMDISVKAPGRLVKLALPHMENQASAVVFVSSIMAYAPVITLGPYNVSKTALLGLTRTLSLELAPKGIRGNCLAPGVIRTQFSQVIWKDKNFLQNFMKQHR</sequence>
<dbReference type="PROSITE" id="PS00061">
    <property type="entry name" value="ADH_SHORT"/>
    <property type="match status" value="1"/>
</dbReference>
<dbReference type="KEGG" id="pcw:110206876"/>
<dbReference type="PANTHER" id="PTHR43943">
    <property type="entry name" value="DEHYDROGENASE/REDUCTASE (SDR FAMILY) MEMBER 4"/>
    <property type="match status" value="1"/>
</dbReference>
<gene>
    <name evidence="5" type="primary">LOC110206876</name>
</gene>
<comment type="similarity">
    <text evidence="1 3">Belongs to the short-chain dehydrogenases/reductases (SDR) family.</text>
</comment>
<dbReference type="GeneID" id="110206876"/>
<dbReference type="GO" id="GO:0004090">
    <property type="term" value="F:carbonyl reductase (NADPH) activity"/>
    <property type="evidence" value="ECO:0007669"/>
    <property type="project" value="TreeGrafter"/>
</dbReference>
<dbReference type="InterPro" id="IPR002347">
    <property type="entry name" value="SDR_fam"/>
</dbReference>
<dbReference type="InParanoid" id="A0A6P5K4Z3"/>
<dbReference type="AlphaFoldDB" id="A0A6P5K4Z3"/>
<protein>
    <submittedName>
        <fullName evidence="5">Dehydrogenase/reductase SDR family member 2, mitochondrial-like</fullName>
    </submittedName>
</protein>
<dbReference type="Proteomes" id="UP000515140">
    <property type="component" value="Unplaced"/>
</dbReference>
<dbReference type="SUPFAM" id="SSF51735">
    <property type="entry name" value="NAD(P)-binding Rossmann-fold domains"/>
    <property type="match status" value="1"/>
</dbReference>
<dbReference type="RefSeq" id="XP_020840082.1">
    <property type="nucleotide sequence ID" value="XM_020984423.1"/>
</dbReference>
<reference evidence="5" key="1">
    <citation type="submission" date="2025-08" db="UniProtKB">
        <authorList>
            <consortium name="RefSeq"/>
        </authorList>
    </citation>
    <scope>IDENTIFICATION</scope>
    <source>
        <tissue evidence="5">Spleen</tissue>
    </source>
</reference>
<dbReference type="PRINTS" id="PR00081">
    <property type="entry name" value="GDHRDH"/>
</dbReference>
<dbReference type="PRINTS" id="PR00080">
    <property type="entry name" value="SDRFAMILY"/>
</dbReference>
<evidence type="ECO:0000313" key="4">
    <source>
        <dbReference type="Proteomes" id="UP000515140"/>
    </source>
</evidence>
<evidence type="ECO:0000256" key="1">
    <source>
        <dbReference type="ARBA" id="ARBA00006484"/>
    </source>
</evidence>
<organism evidence="4 5">
    <name type="scientific">Phascolarctos cinereus</name>
    <name type="common">Koala</name>
    <dbReference type="NCBI Taxonomy" id="38626"/>
    <lineage>
        <taxon>Eukaryota</taxon>
        <taxon>Metazoa</taxon>
        <taxon>Chordata</taxon>
        <taxon>Craniata</taxon>
        <taxon>Vertebrata</taxon>
        <taxon>Euteleostomi</taxon>
        <taxon>Mammalia</taxon>
        <taxon>Metatheria</taxon>
        <taxon>Diprotodontia</taxon>
        <taxon>Phascolarctidae</taxon>
        <taxon>Phascolarctos</taxon>
    </lineage>
</organism>
<keyword evidence="4" id="KW-1185">Reference proteome</keyword>